<dbReference type="AlphaFoldDB" id="A0A2V5JBK6"/>
<keyword evidence="3" id="KW-1185">Reference proteome</keyword>
<dbReference type="EMBL" id="KZ825466">
    <property type="protein sequence ID" value="PYI36097.1"/>
    <property type="molecule type" value="Genomic_DNA"/>
</dbReference>
<protein>
    <submittedName>
        <fullName evidence="2">Uncharacterized protein</fullName>
    </submittedName>
</protein>
<keyword evidence="1" id="KW-0732">Signal</keyword>
<feature type="chain" id="PRO_5015860112" evidence="1">
    <location>
        <begin position="22"/>
        <end position="105"/>
    </location>
</feature>
<evidence type="ECO:0000313" key="3">
    <source>
        <dbReference type="Proteomes" id="UP000248817"/>
    </source>
</evidence>
<reference evidence="2 3" key="1">
    <citation type="submission" date="2018-02" db="EMBL/GenBank/DDBJ databases">
        <title>The genomes of Aspergillus section Nigri reveals drivers in fungal speciation.</title>
        <authorList>
            <consortium name="DOE Joint Genome Institute"/>
            <person name="Vesth T.C."/>
            <person name="Nybo J."/>
            <person name="Theobald S."/>
            <person name="Brandl J."/>
            <person name="Frisvad J.C."/>
            <person name="Nielsen K.F."/>
            <person name="Lyhne E.K."/>
            <person name="Kogle M.E."/>
            <person name="Kuo A."/>
            <person name="Riley R."/>
            <person name="Clum A."/>
            <person name="Nolan M."/>
            <person name="Lipzen A."/>
            <person name="Salamov A."/>
            <person name="Henrissat B."/>
            <person name="Wiebenga A."/>
            <person name="De vries R.P."/>
            <person name="Grigoriev I.V."/>
            <person name="Mortensen U.H."/>
            <person name="Andersen M.R."/>
            <person name="Baker S.E."/>
        </authorList>
    </citation>
    <scope>NUCLEOTIDE SEQUENCE [LARGE SCALE GENOMIC DNA]</scope>
    <source>
        <strain evidence="2 3">CBS 114.80</strain>
    </source>
</reference>
<evidence type="ECO:0000313" key="2">
    <source>
        <dbReference type="EMBL" id="PYI36097.1"/>
    </source>
</evidence>
<gene>
    <name evidence="2" type="ORF">BP00DRAFT_442104</name>
</gene>
<organism evidence="2 3">
    <name type="scientific">Aspergillus indologenus CBS 114.80</name>
    <dbReference type="NCBI Taxonomy" id="1450541"/>
    <lineage>
        <taxon>Eukaryota</taxon>
        <taxon>Fungi</taxon>
        <taxon>Dikarya</taxon>
        <taxon>Ascomycota</taxon>
        <taxon>Pezizomycotina</taxon>
        <taxon>Eurotiomycetes</taxon>
        <taxon>Eurotiomycetidae</taxon>
        <taxon>Eurotiales</taxon>
        <taxon>Aspergillaceae</taxon>
        <taxon>Aspergillus</taxon>
        <taxon>Aspergillus subgen. Circumdati</taxon>
    </lineage>
</organism>
<proteinExistence type="predicted"/>
<evidence type="ECO:0000256" key="1">
    <source>
        <dbReference type="SAM" id="SignalP"/>
    </source>
</evidence>
<dbReference type="Proteomes" id="UP000248817">
    <property type="component" value="Unassembled WGS sequence"/>
</dbReference>
<sequence>MRFTAILPFLALASHPLTAYAQRVSGEVVRGGGPVRRETDNQYCCGRLEGPGTPAYKFIEQCRDLKPAVGANSSGLVREEGIPTRAGADVGGFFMRPIFALLRLT</sequence>
<accession>A0A2V5JBK6</accession>
<feature type="signal peptide" evidence="1">
    <location>
        <begin position="1"/>
        <end position="21"/>
    </location>
</feature>
<name>A0A2V5JBK6_9EURO</name>